<name>A0ABN9W5E8_9DINO</name>
<evidence type="ECO:0000256" key="1">
    <source>
        <dbReference type="SAM" id="MobiDB-lite"/>
    </source>
</evidence>
<evidence type="ECO:0000313" key="3">
    <source>
        <dbReference type="Proteomes" id="UP001189429"/>
    </source>
</evidence>
<sequence length="119" mass="13651">MVVQERLQRVEASIPLQARVIVRVCLDIAHQAHDVTVTWLALVFQGRRRRRTRRTRRRETKMTGEEKEWEEEEEEEEDTDGEEGGVEGGGEWTKVVRLALCIHAQNAGATEAMGLVEQL</sequence>
<evidence type="ECO:0000313" key="2">
    <source>
        <dbReference type="EMBL" id="CAK0879789.1"/>
    </source>
</evidence>
<dbReference type="EMBL" id="CAUYUJ010018002">
    <property type="protein sequence ID" value="CAK0879789.1"/>
    <property type="molecule type" value="Genomic_DNA"/>
</dbReference>
<accession>A0ABN9W5E8</accession>
<dbReference type="Proteomes" id="UP001189429">
    <property type="component" value="Unassembled WGS sequence"/>
</dbReference>
<organism evidence="2 3">
    <name type="scientific">Prorocentrum cordatum</name>
    <dbReference type="NCBI Taxonomy" id="2364126"/>
    <lineage>
        <taxon>Eukaryota</taxon>
        <taxon>Sar</taxon>
        <taxon>Alveolata</taxon>
        <taxon>Dinophyceae</taxon>
        <taxon>Prorocentrales</taxon>
        <taxon>Prorocentraceae</taxon>
        <taxon>Prorocentrum</taxon>
    </lineage>
</organism>
<comment type="caution">
    <text evidence="2">The sequence shown here is derived from an EMBL/GenBank/DDBJ whole genome shotgun (WGS) entry which is preliminary data.</text>
</comment>
<feature type="compositionally biased region" description="Acidic residues" evidence="1">
    <location>
        <begin position="67"/>
        <end position="85"/>
    </location>
</feature>
<proteinExistence type="predicted"/>
<keyword evidence="3" id="KW-1185">Reference proteome</keyword>
<protein>
    <submittedName>
        <fullName evidence="2">Uncharacterized protein</fullName>
    </submittedName>
</protein>
<feature type="region of interest" description="Disordered" evidence="1">
    <location>
        <begin position="47"/>
        <end position="90"/>
    </location>
</feature>
<reference evidence="2" key="1">
    <citation type="submission" date="2023-10" db="EMBL/GenBank/DDBJ databases">
        <authorList>
            <person name="Chen Y."/>
            <person name="Shah S."/>
            <person name="Dougan E. K."/>
            <person name="Thang M."/>
            <person name="Chan C."/>
        </authorList>
    </citation>
    <scope>NUCLEOTIDE SEQUENCE [LARGE SCALE GENOMIC DNA]</scope>
</reference>
<feature type="compositionally biased region" description="Basic residues" evidence="1">
    <location>
        <begin position="47"/>
        <end position="59"/>
    </location>
</feature>
<gene>
    <name evidence="2" type="ORF">PCOR1329_LOCUS63113</name>
</gene>